<dbReference type="OMA" id="IWRLGWK"/>
<dbReference type="InterPro" id="IPR001034">
    <property type="entry name" value="DeoR_HTH"/>
</dbReference>
<sequence length="90" mass="10460">MSPEVKTLRDEVWNAALEELVARGKFKTADLLDKLDLSESQRQTVRRTLNALEEDGWLERESEQSGIWRLGWKGKMLLNVSEETIDQSRQ</sequence>
<evidence type="ECO:0000259" key="3">
    <source>
        <dbReference type="Pfam" id="PF08220"/>
    </source>
</evidence>
<name>A0A1I3RPD5_9EURY</name>
<dbReference type="OrthoDB" id="350652at2157"/>
<evidence type="ECO:0000313" key="4">
    <source>
        <dbReference type="EMBL" id="SFJ48433.1"/>
    </source>
</evidence>
<dbReference type="GeneID" id="14208468"/>
<evidence type="ECO:0000256" key="2">
    <source>
        <dbReference type="ARBA" id="ARBA00023163"/>
    </source>
</evidence>
<feature type="domain" description="HTH deoR-type" evidence="3">
    <location>
        <begin position="17"/>
        <end position="60"/>
    </location>
</feature>
<dbReference type="RefSeq" id="WP_015233653.1">
    <property type="nucleotide sequence ID" value="NZ_FORO01000033.1"/>
</dbReference>
<dbReference type="SUPFAM" id="SSF46785">
    <property type="entry name" value="Winged helix' DNA-binding domain"/>
    <property type="match status" value="1"/>
</dbReference>
<dbReference type="GO" id="GO:0003700">
    <property type="term" value="F:DNA-binding transcription factor activity"/>
    <property type="evidence" value="ECO:0007669"/>
    <property type="project" value="InterPro"/>
</dbReference>
<keyword evidence="2" id="KW-0804">Transcription</keyword>
<evidence type="ECO:0000256" key="1">
    <source>
        <dbReference type="ARBA" id="ARBA00023015"/>
    </source>
</evidence>
<organism evidence="4 5">
    <name type="scientific">Natronobacterium gregoryi</name>
    <dbReference type="NCBI Taxonomy" id="44930"/>
    <lineage>
        <taxon>Archaea</taxon>
        <taxon>Methanobacteriati</taxon>
        <taxon>Methanobacteriota</taxon>
        <taxon>Stenosarchaea group</taxon>
        <taxon>Halobacteria</taxon>
        <taxon>Halobacteriales</taxon>
        <taxon>Natrialbaceae</taxon>
        <taxon>Natronobacterium</taxon>
    </lineage>
</organism>
<reference evidence="4 5" key="1">
    <citation type="submission" date="2016-10" db="EMBL/GenBank/DDBJ databases">
        <authorList>
            <person name="de Groot N.N."/>
        </authorList>
    </citation>
    <scope>NUCLEOTIDE SEQUENCE [LARGE SCALE GENOMIC DNA]</scope>
    <source>
        <strain evidence="4 5">SP2</strain>
    </source>
</reference>
<dbReference type="EMBL" id="FORO01000033">
    <property type="protein sequence ID" value="SFJ48433.1"/>
    <property type="molecule type" value="Genomic_DNA"/>
</dbReference>
<dbReference type="Pfam" id="PF08220">
    <property type="entry name" value="HTH_DeoR"/>
    <property type="match status" value="1"/>
</dbReference>
<dbReference type="InterPro" id="IPR036390">
    <property type="entry name" value="WH_DNA-bd_sf"/>
</dbReference>
<keyword evidence="1" id="KW-0805">Transcription regulation</keyword>
<dbReference type="InterPro" id="IPR036388">
    <property type="entry name" value="WH-like_DNA-bd_sf"/>
</dbReference>
<accession>A0A1I3RPD5</accession>
<proteinExistence type="predicted"/>
<dbReference type="Proteomes" id="UP000182829">
    <property type="component" value="Unassembled WGS sequence"/>
</dbReference>
<dbReference type="Gene3D" id="1.10.10.10">
    <property type="entry name" value="Winged helix-like DNA-binding domain superfamily/Winged helix DNA-binding domain"/>
    <property type="match status" value="1"/>
</dbReference>
<protein>
    <submittedName>
        <fullName evidence="4">DeoR-like helix-turn-helix domain-containing protein</fullName>
    </submittedName>
</protein>
<gene>
    <name evidence="4" type="ORF">SAMN05443661_13331</name>
</gene>
<dbReference type="AlphaFoldDB" id="A0A1I3RPD5"/>
<evidence type="ECO:0000313" key="5">
    <source>
        <dbReference type="Proteomes" id="UP000182829"/>
    </source>
</evidence>